<reference evidence="1 2" key="1">
    <citation type="journal article" date="2018" name="PLoS Genet.">
        <title>Population sequencing reveals clonal diversity and ancestral inbreeding in the grapevine cultivar Chardonnay.</title>
        <authorList>
            <person name="Roach M.J."/>
            <person name="Johnson D.L."/>
            <person name="Bohlmann J."/>
            <person name="van Vuuren H.J."/>
            <person name="Jones S.J."/>
            <person name="Pretorius I.S."/>
            <person name="Schmidt S.A."/>
            <person name="Borneman A.R."/>
        </authorList>
    </citation>
    <scope>NUCLEOTIDE SEQUENCE [LARGE SCALE GENOMIC DNA]</scope>
    <source>
        <strain evidence="2">cv. Chardonnay</strain>
        <tissue evidence="1">Leaf</tissue>
    </source>
</reference>
<organism evidence="1 2">
    <name type="scientific">Vitis vinifera</name>
    <name type="common">Grape</name>
    <dbReference type="NCBI Taxonomy" id="29760"/>
    <lineage>
        <taxon>Eukaryota</taxon>
        <taxon>Viridiplantae</taxon>
        <taxon>Streptophyta</taxon>
        <taxon>Embryophyta</taxon>
        <taxon>Tracheophyta</taxon>
        <taxon>Spermatophyta</taxon>
        <taxon>Magnoliopsida</taxon>
        <taxon>eudicotyledons</taxon>
        <taxon>Gunneridae</taxon>
        <taxon>Pentapetalae</taxon>
        <taxon>rosids</taxon>
        <taxon>Vitales</taxon>
        <taxon>Vitaceae</taxon>
        <taxon>Viteae</taxon>
        <taxon>Vitis</taxon>
    </lineage>
</organism>
<dbReference type="AlphaFoldDB" id="A0A438FHE9"/>
<proteinExistence type="predicted"/>
<gene>
    <name evidence="1" type="ORF">CK203_106246</name>
</gene>
<evidence type="ECO:0000313" key="1">
    <source>
        <dbReference type="EMBL" id="RVW59414.1"/>
    </source>
</evidence>
<name>A0A438FHE9_VITVI</name>
<evidence type="ECO:0000313" key="2">
    <source>
        <dbReference type="Proteomes" id="UP000288805"/>
    </source>
</evidence>
<accession>A0A438FHE9</accession>
<protein>
    <submittedName>
        <fullName evidence="1">Uncharacterized protein</fullName>
    </submittedName>
</protein>
<sequence>MKSQPNAKARMYILNEDIDLKVKVAAMARRLEELELRKIQEVHAIFEKPVQTILVSFVYLMST</sequence>
<dbReference type="Proteomes" id="UP000288805">
    <property type="component" value="Unassembled WGS sequence"/>
</dbReference>
<comment type="caution">
    <text evidence="1">The sequence shown here is derived from an EMBL/GenBank/DDBJ whole genome shotgun (WGS) entry which is preliminary data.</text>
</comment>
<dbReference type="EMBL" id="QGNW01000893">
    <property type="protein sequence ID" value="RVW59414.1"/>
    <property type="molecule type" value="Genomic_DNA"/>
</dbReference>